<feature type="chain" id="PRO_5046439889" evidence="1">
    <location>
        <begin position="25"/>
        <end position="350"/>
    </location>
</feature>
<dbReference type="Proteomes" id="UP001597110">
    <property type="component" value="Unassembled WGS sequence"/>
</dbReference>
<dbReference type="CDD" id="cd14788">
    <property type="entry name" value="GumN"/>
    <property type="match status" value="1"/>
</dbReference>
<evidence type="ECO:0000313" key="3">
    <source>
        <dbReference type="Proteomes" id="UP001597110"/>
    </source>
</evidence>
<dbReference type="RefSeq" id="WP_386826285.1">
    <property type="nucleotide sequence ID" value="NZ_JBHTIF010000006.1"/>
</dbReference>
<accession>A0ABW2YH36</accession>
<comment type="caution">
    <text evidence="2">The sequence shown here is derived from an EMBL/GenBank/DDBJ whole genome shotgun (WGS) entry which is preliminary data.</text>
</comment>
<evidence type="ECO:0000313" key="2">
    <source>
        <dbReference type="EMBL" id="MFD0727524.1"/>
    </source>
</evidence>
<feature type="signal peptide" evidence="1">
    <location>
        <begin position="1"/>
        <end position="24"/>
    </location>
</feature>
<protein>
    <submittedName>
        <fullName evidence="2">TraB/GumN family protein</fullName>
    </submittedName>
</protein>
<reference evidence="3" key="1">
    <citation type="journal article" date="2019" name="Int. J. Syst. Evol. Microbiol.">
        <title>The Global Catalogue of Microorganisms (GCM) 10K type strain sequencing project: providing services to taxonomists for standard genome sequencing and annotation.</title>
        <authorList>
            <consortium name="The Broad Institute Genomics Platform"/>
            <consortium name="The Broad Institute Genome Sequencing Center for Infectious Disease"/>
            <person name="Wu L."/>
            <person name="Ma J."/>
        </authorList>
    </citation>
    <scope>NUCLEOTIDE SEQUENCE [LARGE SCALE GENOMIC DNA]</scope>
    <source>
        <strain evidence="3">CCUG 55585</strain>
    </source>
</reference>
<name>A0ABW2YH36_9GAMM</name>
<organism evidence="2 3">
    <name type="scientific">Lysobacter brunescens</name>
    <dbReference type="NCBI Taxonomy" id="262323"/>
    <lineage>
        <taxon>Bacteria</taxon>
        <taxon>Pseudomonadati</taxon>
        <taxon>Pseudomonadota</taxon>
        <taxon>Gammaproteobacteria</taxon>
        <taxon>Lysobacterales</taxon>
        <taxon>Lysobacteraceae</taxon>
        <taxon>Lysobacter</taxon>
    </lineage>
</organism>
<gene>
    <name evidence="2" type="ORF">ACFQ0E_18165</name>
</gene>
<keyword evidence="3" id="KW-1185">Reference proteome</keyword>
<keyword evidence="1" id="KW-0732">Signal</keyword>
<dbReference type="Pfam" id="PF01963">
    <property type="entry name" value="TraB_PrgY_gumN"/>
    <property type="match status" value="1"/>
</dbReference>
<dbReference type="InterPro" id="IPR002816">
    <property type="entry name" value="TraB/PrgY/GumN_fam"/>
</dbReference>
<dbReference type="EMBL" id="JBHTIF010000006">
    <property type="protein sequence ID" value="MFD0727524.1"/>
    <property type="molecule type" value="Genomic_DNA"/>
</dbReference>
<proteinExistence type="predicted"/>
<sequence length="350" mass="38312">MTPRPLAMLAACLLAVTCASPVLAQTPPPEPVGEDGELKTSADDPSLQSLEAIVVSGRQPGPGLWKVTRGGNVMWILGTQSPLPKRMDWDTAQVERRLSESQELLLPASVSLDADVGFFKGLLLLPSLLKARKNPDEKTLSDIIPPAQYARWQVLKQRYIGSDKGVEEMRPLFAAMELYGKAINRSGLTLDSVISETVTKLARRHDVKTTDPKVVIKIENPKVLLKEFQRTTLDDTACFERTLSRIEGDLGLMTTRANAWAQGDVEALRDLQARNTQWAACRDAFTNSALARKAGITDMEARVRKSWLDAAEAALARNRSTFALLSTADLLSPDGYLAALAAKGYMVEEP</sequence>
<evidence type="ECO:0000256" key="1">
    <source>
        <dbReference type="SAM" id="SignalP"/>
    </source>
</evidence>